<evidence type="ECO:0000259" key="3">
    <source>
        <dbReference type="PROSITE" id="PS51186"/>
    </source>
</evidence>
<evidence type="ECO:0000256" key="2">
    <source>
        <dbReference type="ARBA" id="ARBA00023315"/>
    </source>
</evidence>
<accession>A0A6J6IKB9</accession>
<keyword evidence="1" id="KW-0808">Transferase</keyword>
<dbReference type="GO" id="GO:0016747">
    <property type="term" value="F:acyltransferase activity, transferring groups other than amino-acyl groups"/>
    <property type="evidence" value="ECO:0007669"/>
    <property type="project" value="InterPro"/>
</dbReference>
<protein>
    <submittedName>
        <fullName evidence="4">Unannotated protein</fullName>
    </submittedName>
</protein>
<dbReference type="SUPFAM" id="SSF55729">
    <property type="entry name" value="Acyl-CoA N-acyltransferases (Nat)"/>
    <property type="match status" value="1"/>
</dbReference>
<proteinExistence type="predicted"/>
<dbReference type="CDD" id="cd04301">
    <property type="entry name" value="NAT_SF"/>
    <property type="match status" value="1"/>
</dbReference>
<evidence type="ECO:0000313" key="4">
    <source>
        <dbReference type="EMBL" id="CAB4624991.1"/>
    </source>
</evidence>
<dbReference type="AlphaFoldDB" id="A0A6J6IKB9"/>
<dbReference type="InterPro" id="IPR016181">
    <property type="entry name" value="Acyl_CoA_acyltransferase"/>
</dbReference>
<dbReference type="InterPro" id="IPR000182">
    <property type="entry name" value="GNAT_dom"/>
</dbReference>
<dbReference type="Pfam" id="PF00583">
    <property type="entry name" value="Acetyltransf_1"/>
    <property type="match status" value="1"/>
</dbReference>
<sequence length="148" mass="16091">MSNVQIIEATEVTPALIEAFNRLVPQLSKSNPPPTAAELALIVEAPASILLIAVDPADEAILGSMTLAWFRIPTGVRAWIEDVVVDEAARGRGVGEALNRAALERARLLGAKTVDLTSRPSREAANRLYQRLGFEPRETNVYRFSLEG</sequence>
<gene>
    <name evidence="4" type="ORF">UFOPK1835_02091</name>
</gene>
<dbReference type="Gene3D" id="3.40.630.30">
    <property type="match status" value="1"/>
</dbReference>
<dbReference type="InterPro" id="IPR050832">
    <property type="entry name" value="Bact_Acetyltransf"/>
</dbReference>
<reference evidence="4" key="1">
    <citation type="submission" date="2020-05" db="EMBL/GenBank/DDBJ databases">
        <authorList>
            <person name="Chiriac C."/>
            <person name="Salcher M."/>
            <person name="Ghai R."/>
            <person name="Kavagutti S V."/>
        </authorList>
    </citation>
    <scope>NUCLEOTIDE SEQUENCE</scope>
</reference>
<keyword evidence="2" id="KW-0012">Acyltransferase</keyword>
<name>A0A6J6IKB9_9ZZZZ</name>
<evidence type="ECO:0000256" key="1">
    <source>
        <dbReference type="ARBA" id="ARBA00022679"/>
    </source>
</evidence>
<dbReference type="PANTHER" id="PTHR43877">
    <property type="entry name" value="AMINOALKYLPHOSPHONATE N-ACETYLTRANSFERASE-RELATED-RELATED"/>
    <property type="match status" value="1"/>
</dbReference>
<dbReference type="PROSITE" id="PS51186">
    <property type="entry name" value="GNAT"/>
    <property type="match status" value="1"/>
</dbReference>
<organism evidence="4">
    <name type="scientific">freshwater metagenome</name>
    <dbReference type="NCBI Taxonomy" id="449393"/>
    <lineage>
        <taxon>unclassified sequences</taxon>
        <taxon>metagenomes</taxon>
        <taxon>ecological metagenomes</taxon>
    </lineage>
</organism>
<feature type="domain" description="N-acetyltransferase" evidence="3">
    <location>
        <begin position="7"/>
        <end position="148"/>
    </location>
</feature>
<dbReference type="EMBL" id="CAEZUP010000141">
    <property type="protein sequence ID" value="CAB4624991.1"/>
    <property type="molecule type" value="Genomic_DNA"/>
</dbReference>